<keyword evidence="2" id="KW-0964">Secreted</keyword>
<dbReference type="AlphaFoldDB" id="A0A8S3SYC6"/>
<evidence type="ECO:0000313" key="4">
    <source>
        <dbReference type="EMBL" id="CAG2223671.1"/>
    </source>
</evidence>
<gene>
    <name evidence="4" type="ORF">MEDL_37004</name>
</gene>
<dbReference type="OrthoDB" id="5874583at2759"/>
<dbReference type="Pfam" id="PF03098">
    <property type="entry name" value="An_peroxidase"/>
    <property type="match status" value="1"/>
</dbReference>
<keyword evidence="5" id="KW-1185">Reference proteome</keyword>
<dbReference type="Gene3D" id="1.10.640.10">
    <property type="entry name" value="Haem peroxidase domain superfamily, animal type"/>
    <property type="match status" value="1"/>
</dbReference>
<dbReference type="PANTHER" id="PTHR11475:SF4">
    <property type="entry name" value="CHORION PEROXIDASE"/>
    <property type="match status" value="1"/>
</dbReference>
<evidence type="ECO:0000256" key="1">
    <source>
        <dbReference type="ARBA" id="ARBA00004613"/>
    </source>
</evidence>
<dbReference type="Proteomes" id="UP000683360">
    <property type="component" value="Unassembled WGS sequence"/>
</dbReference>
<comment type="subcellular location">
    <subcellularLocation>
        <location evidence="1">Secreted</location>
    </subcellularLocation>
</comment>
<organism evidence="4 5">
    <name type="scientific">Mytilus edulis</name>
    <name type="common">Blue mussel</name>
    <dbReference type="NCBI Taxonomy" id="6550"/>
    <lineage>
        <taxon>Eukaryota</taxon>
        <taxon>Metazoa</taxon>
        <taxon>Spiralia</taxon>
        <taxon>Lophotrochozoa</taxon>
        <taxon>Mollusca</taxon>
        <taxon>Bivalvia</taxon>
        <taxon>Autobranchia</taxon>
        <taxon>Pteriomorphia</taxon>
        <taxon>Mytilida</taxon>
        <taxon>Mytiloidea</taxon>
        <taxon>Mytilidae</taxon>
        <taxon>Mytilinae</taxon>
        <taxon>Mytilus</taxon>
    </lineage>
</organism>
<accession>A0A8S3SYC6</accession>
<dbReference type="SUPFAM" id="SSF48113">
    <property type="entry name" value="Heme-dependent peroxidases"/>
    <property type="match status" value="1"/>
</dbReference>
<dbReference type="EC" id="1.11.1.7" evidence="4"/>
<evidence type="ECO:0000313" key="5">
    <source>
        <dbReference type="Proteomes" id="UP000683360"/>
    </source>
</evidence>
<evidence type="ECO:0000256" key="3">
    <source>
        <dbReference type="ARBA" id="ARBA00023180"/>
    </source>
</evidence>
<dbReference type="GO" id="GO:0020037">
    <property type="term" value="F:heme binding"/>
    <property type="evidence" value="ECO:0007669"/>
    <property type="project" value="InterPro"/>
</dbReference>
<sequence>METNYLITRTVKDYPCCKNGDELPNARLISQAIMDEYLDHLYKVIESGIIRQNNMFVSLSRDFCFPLQIPENDPELPPGCLNFVRAKGVMDNNGVRQQINLATAFVDASVVYGSTPELNKLLRVPGSFLLKTDDNLLPTPAGVNNCFNPVKPKKCPVAVLTIADD</sequence>
<dbReference type="InterPro" id="IPR019791">
    <property type="entry name" value="Haem_peroxidase_animal"/>
</dbReference>
<name>A0A8S3SYC6_MYTED</name>
<dbReference type="GO" id="GO:0006979">
    <property type="term" value="P:response to oxidative stress"/>
    <property type="evidence" value="ECO:0007669"/>
    <property type="project" value="InterPro"/>
</dbReference>
<dbReference type="GO" id="GO:0005576">
    <property type="term" value="C:extracellular region"/>
    <property type="evidence" value="ECO:0007669"/>
    <property type="project" value="UniProtKB-SubCell"/>
</dbReference>
<reference evidence="4" key="1">
    <citation type="submission" date="2021-03" db="EMBL/GenBank/DDBJ databases">
        <authorList>
            <person name="Bekaert M."/>
        </authorList>
    </citation>
    <scope>NUCLEOTIDE SEQUENCE</scope>
</reference>
<comment type="caution">
    <text evidence="4">The sequence shown here is derived from an EMBL/GenBank/DDBJ whole genome shotgun (WGS) entry which is preliminary data.</text>
</comment>
<dbReference type="PANTHER" id="PTHR11475">
    <property type="entry name" value="OXIDASE/PEROXIDASE"/>
    <property type="match status" value="1"/>
</dbReference>
<dbReference type="GO" id="GO:0140825">
    <property type="term" value="F:lactoperoxidase activity"/>
    <property type="evidence" value="ECO:0007669"/>
    <property type="project" value="UniProtKB-EC"/>
</dbReference>
<keyword evidence="4" id="KW-0575">Peroxidase</keyword>
<dbReference type="EMBL" id="CAJPWZ010001791">
    <property type="protein sequence ID" value="CAG2223671.1"/>
    <property type="molecule type" value="Genomic_DNA"/>
</dbReference>
<dbReference type="InterPro" id="IPR010255">
    <property type="entry name" value="Haem_peroxidase_sf"/>
</dbReference>
<dbReference type="PROSITE" id="PS50292">
    <property type="entry name" value="PEROXIDASE_3"/>
    <property type="match status" value="1"/>
</dbReference>
<keyword evidence="4" id="KW-0560">Oxidoreductase</keyword>
<evidence type="ECO:0000256" key="2">
    <source>
        <dbReference type="ARBA" id="ARBA00022525"/>
    </source>
</evidence>
<keyword evidence="3" id="KW-0325">Glycoprotein</keyword>
<proteinExistence type="predicted"/>
<protein>
    <submittedName>
        <fullName evidence="4">PXDN</fullName>
        <ecNumber evidence="4">1.11.1.7</ecNumber>
    </submittedName>
</protein>
<dbReference type="InterPro" id="IPR037120">
    <property type="entry name" value="Haem_peroxidase_sf_animal"/>
</dbReference>